<dbReference type="AlphaFoldDB" id="A0A367Y423"/>
<gene>
    <name evidence="1" type="ORF">Cantr_08010</name>
</gene>
<accession>A0A367Y423</accession>
<comment type="caution">
    <text evidence="1">The sequence shown here is derived from an EMBL/GenBank/DDBJ whole genome shotgun (WGS) entry which is preliminary data.</text>
</comment>
<reference evidence="1 2" key="1">
    <citation type="submission" date="2018-06" db="EMBL/GenBank/DDBJ databases">
        <title>Whole genome sequencing of Candida tropicalis (genome annotated by CSBL at Korea University).</title>
        <authorList>
            <person name="Ahn J."/>
        </authorList>
    </citation>
    <scope>NUCLEOTIDE SEQUENCE [LARGE SCALE GENOMIC DNA]</scope>
    <source>
        <strain evidence="1 2">ATCC 20962</strain>
    </source>
</reference>
<evidence type="ECO:0000313" key="1">
    <source>
        <dbReference type="EMBL" id="RCK60635.1"/>
    </source>
</evidence>
<proteinExistence type="predicted"/>
<evidence type="ECO:0008006" key="3">
    <source>
        <dbReference type="Google" id="ProtNLM"/>
    </source>
</evidence>
<dbReference type="EMBL" id="QLNQ01000026">
    <property type="protein sequence ID" value="RCK60635.1"/>
    <property type="molecule type" value="Genomic_DNA"/>
</dbReference>
<keyword evidence="2" id="KW-1185">Reference proteome</keyword>
<organism evidence="1 2">
    <name type="scientific">Candida viswanathii</name>
    <dbReference type="NCBI Taxonomy" id="5486"/>
    <lineage>
        <taxon>Eukaryota</taxon>
        <taxon>Fungi</taxon>
        <taxon>Dikarya</taxon>
        <taxon>Ascomycota</taxon>
        <taxon>Saccharomycotina</taxon>
        <taxon>Pichiomycetes</taxon>
        <taxon>Debaryomycetaceae</taxon>
        <taxon>Candida/Lodderomyces clade</taxon>
        <taxon>Candida</taxon>
    </lineage>
</organism>
<sequence length="340" mass="39658">MDAPPDNNGLVQSDTILVLPFPIIARVLYEAFKMSDFQLRLILPMLYTCKYIYHNYNFMLFTLKPLRINFGGSKHKKLSLPMCKIPYLLLNEKISPRLRLLYITIVPNLLNRNSINDMLNNLGKLQNLSQLTVKVKSISCLIQYLKYFPITLTYLKVILIKYAQLYLNLKCMVIPQFQLKVLKIQSLTHSQISLSFVNSLVSSNFRASFKLNSSIVHVYQVLSQLLYLNRSSIEYLELEMLNLNQLYLVLNNSYHFSGAGYFPNLKLIKIDQTTNYPVFQILAWLSNCETIIYVNNYLSNFLVIKNTEPQHGILEVKFDLVLFQYKLKSIKKQLNLYYSV</sequence>
<evidence type="ECO:0000313" key="2">
    <source>
        <dbReference type="Proteomes" id="UP000253472"/>
    </source>
</evidence>
<protein>
    <recommendedName>
        <fullName evidence="3">F-box domain-containing protein</fullName>
    </recommendedName>
</protein>
<dbReference type="OrthoDB" id="4014539at2759"/>
<dbReference type="Proteomes" id="UP000253472">
    <property type="component" value="Unassembled WGS sequence"/>
</dbReference>
<name>A0A367Y423_9ASCO</name>